<dbReference type="AlphaFoldDB" id="A0A8D2J4L5"/>
<evidence type="ECO:0000313" key="9">
    <source>
        <dbReference type="Ensembl" id="ENSVKKP00000006433.1"/>
    </source>
</evidence>
<dbReference type="GO" id="GO:0010256">
    <property type="term" value="P:endomembrane system organization"/>
    <property type="evidence" value="ECO:0007669"/>
    <property type="project" value="UniProtKB-ARBA"/>
</dbReference>
<dbReference type="PANTHER" id="PTHR18947:SF37">
    <property type="entry name" value="PROTEIN HOOK HOMOLOG 2"/>
    <property type="match status" value="1"/>
</dbReference>
<evidence type="ECO:0000313" key="10">
    <source>
        <dbReference type="Proteomes" id="UP000694545"/>
    </source>
</evidence>
<feature type="coiled-coil region" evidence="7">
    <location>
        <begin position="181"/>
        <end position="434"/>
    </location>
</feature>
<dbReference type="GO" id="GO:0005737">
    <property type="term" value="C:cytoplasm"/>
    <property type="evidence" value="ECO:0007669"/>
    <property type="project" value="TreeGrafter"/>
</dbReference>
<proteinExistence type="inferred from homology"/>
<keyword evidence="5 7" id="KW-0175">Coiled coil</keyword>
<dbReference type="GeneID" id="123035493"/>
<evidence type="ECO:0000256" key="5">
    <source>
        <dbReference type="ARBA" id="ARBA00023054"/>
    </source>
</evidence>
<protein>
    <submittedName>
        <fullName evidence="9">Hook microtubule tethering protein 2</fullName>
    </submittedName>
</protein>
<name>A0A8D2J4L5_VARKO</name>
<keyword evidence="6" id="KW-0206">Cytoskeleton</keyword>
<evidence type="ECO:0000256" key="1">
    <source>
        <dbReference type="ARBA" id="ARBA00004245"/>
    </source>
</evidence>
<dbReference type="FunFam" id="1.10.418.10:FF:000024">
    <property type="entry name" value="Hook homolog 3 (Drosophila)"/>
    <property type="match status" value="1"/>
</dbReference>
<reference evidence="9" key="2">
    <citation type="submission" date="2025-09" db="UniProtKB">
        <authorList>
            <consortium name="Ensembl"/>
        </authorList>
    </citation>
    <scope>IDENTIFICATION</scope>
</reference>
<reference evidence="9" key="1">
    <citation type="submission" date="2025-08" db="UniProtKB">
        <authorList>
            <consortium name="Ensembl"/>
        </authorList>
    </citation>
    <scope>IDENTIFICATION</scope>
</reference>
<dbReference type="GO" id="GO:0030705">
    <property type="term" value="P:cytoskeleton-dependent intracellular transport"/>
    <property type="evidence" value="ECO:0007669"/>
    <property type="project" value="InterPro"/>
</dbReference>
<evidence type="ECO:0000256" key="2">
    <source>
        <dbReference type="ARBA" id="ARBA00006946"/>
    </source>
</evidence>
<dbReference type="InterPro" id="IPR036872">
    <property type="entry name" value="CH_dom_sf"/>
</dbReference>
<dbReference type="GO" id="GO:0005813">
    <property type="term" value="C:centrosome"/>
    <property type="evidence" value="ECO:0007669"/>
    <property type="project" value="TreeGrafter"/>
</dbReference>
<dbReference type="InterPro" id="IPR043936">
    <property type="entry name" value="HOOK_N"/>
</dbReference>
<comment type="subcellular location">
    <subcellularLocation>
        <location evidence="1">Cytoplasm</location>
        <location evidence="1">Cytoskeleton</location>
    </subcellularLocation>
</comment>
<keyword evidence="3" id="KW-0963">Cytoplasm</keyword>
<feature type="coiled-coil region" evidence="7">
    <location>
        <begin position="478"/>
        <end position="652"/>
    </location>
</feature>
<accession>A0A8D2J4L5</accession>
<dbReference type="RefSeq" id="XP_044309695.1">
    <property type="nucleotide sequence ID" value="XM_044453760.1"/>
</dbReference>
<dbReference type="Pfam" id="PF19047">
    <property type="entry name" value="HOOK_N"/>
    <property type="match status" value="1"/>
</dbReference>
<dbReference type="SUPFAM" id="SSF116907">
    <property type="entry name" value="Hook domain"/>
    <property type="match status" value="1"/>
</dbReference>
<gene>
    <name evidence="9" type="primary">HOOK2</name>
</gene>
<keyword evidence="10" id="KW-1185">Reference proteome</keyword>
<dbReference type="Proteomes" id="UP000694545">
    <property type="component" value="Unplaced"/>
</dbReference>
<dbReference type="GO" id="GO:0005874">
    <property type="term" value="C:microtubule"/>
    <property type="evidence" value="ECO:0007669"/>
    <property type="project" value="UniProtKB-KW"/>
</dbReference>
<keyword evidence="4" id="KW-0493">Microtubule</keyword>
<evidence type="ECO:0000256" key="4">
    <source>
        <dbReference type="ARBA" id="ARBA00022701"/>
    </source>
</evidence>
<dbReference type="OMA" id="RGQLDTY"/>
<organism evidence="9 10">
    <name type="scientific">Varanus komodoensis</name>
    <name type="common">Komodo dragon</name>
    <dbReference type="NCBI Taxonomy" id="61221"/>
    <lineage>
        <taxon>Eukaryota</taxon>
        <taxon>Metazoa</taxon>
        <taxon>Chordata</taxon>
        <taxon>Craniata</taxon>
        <taxon>Vertebrata</taxon>
        <taxon>Euteleostomi</taxon>
        <taxon>Lepidosauria</taxon>
        <taxon>Squamata</taxon>
        <taxon>Bifurcata</taxon>
        <taxon>Unidentata</taxon>
        <taxon>Episquamata</taxon>
        <taxon>Toxicofera</taxon>
        <taxon>Anguimorpha</taxon>
        <taxon>Paleoanguimorpha</taxon>
        <taxon>Varanoidea</taxon>
        <taxon>Varanidae</taxon>
        <taxon>Varanus</taxon>
    </lineage>
</organism>
<comment type="similarity">
    <text evidence="2">Belongs to the hook family.</text>
</comment>
<dbReference type="InterPro" id="IPR008636">
    <property type="entry name" value="Hook_C"/>
</dbReference>
<dbReference type="GO" id="GO:0008017">
    <property type="term" value="F:microtubule binding"/>
    <property type="evidence" value="ECO:0007669"/>
    <property type="project" value="InterPro"/>
</dbReference>
<dbReference type="OrthoDB" id="49395at2759"/>
<dbReference type="Gene3D" id="1.10.418.10">
    <property type="entry name" value="Calponin-like domain"/>
    <property type="match status" value="1"/>
</dbReference>
<dbReference type="CTD" id="29911"/>
<evidence type="ECO:0000259" key="8">
    <source>
        <dbReference type="PROSITE" id="PS50021"/>
    </source>
</evidence>
<dbReference type="PROSITE" id="PS50021">
    <property type="entry name" value="CH"/>
    <property type="match status" value="1"/>
</dbReference>
<dbReference type="PANTHER" id="PTHR18947">
    <property type="entry name" value="HOOK PROTEINS"/>
    <property type="match status" value="1"/>
</dbReference>
<evidence type="ECO:0000256" key="3">
    <source>
        <dbReference type="ARBA" id="ARBA00022490"/>
    </source>
</evidence>
<evidence type="ECO:0000256" key="7">
    <source>
        <dbReference type="SAM" id="Coils"/>
    </source>
</evidence>
<dbReference type="GO" id="GO:0031122">
    <property type="term" value="P:cytoplasmic microtubule organization"/>
    <property type="evidence" value="ECO:0007669"/>
    <property type="project" value="InterPro"/>
</dbReference>
<evidence type="ECO:0000256" key="6">
    <source>
        <dbReference type="ARBA" id="ARBA00023212"/>
    </source>
</evidence>
<dbReference type="Pfam" id="PF05622">
    <property type="entry name" value="HOOK"/>
    <property type="match status" value="1"/>
</dbReference>
<dbReference type="InterPro" id="IPR001715">
    <property type="entry name" value="CH_dom"/>
</dbReference>
<dbReference type="GO" id="GO:0051959">
    <property type="term" value="F:dynein light intermediate chain binding"/>
    <property type="evidence" value="ECO:0007669"/>
    <property type="project" value="TreeGrafter"/>
</dbReference>
<feature type="domain" description="Calponin-homology (CH)" evidence="8">
    <location>
        <begin position="7"/>
        <end position="123"/>
    </location>
</feature>
<dbReference type="Ensembl" id="ENSVKKT00000006603.1">
    <property type="protein sequence ID" value="ENSVKKP00000006433.1"/>
    <property type="gene ID" value="ENSVKKG00000004660.1"/>
</dbReference>
<dbReference type="KEGG" id="vko:123035493"/>
<sequence length="724" mass="84046">MSETGPRERCGALLTWMQTFHVPSPCAKEEDLASGVTVAQVLHKIDPSWFNETWLLRIKDEAADNWRLKVSNLKKVLQSVVEYSQDVLGHQVPEQLLPDVALIGELSDTAELGKLLQLVLGCAIGCERKQDHIQQIMTLEESVQHVVMTAIQELLTKDSPDTLSSETYGNFDSQSRKYYFLSDDLEETDDMQQRCHDLEQQISILMEEKNTLALENKTLREQKSSLELDAAGITGKKLLLLQTQIEQLQEENFRLESSRDDFRVRCEDLEREVQELQHRNEELTSLAEEAQALKDEMDVLRHSSDRVGRLEAMVDSYKKKLEDLGDLRRQVRLLEERNTVYMQRTCELEEELRRANAVRAQLETHKRQVQELHSKHADEALKAEKWQFEFKNLKEKFEALIKEKERLIEERDALREANEELRCAQVQQKFLSQADTMREEIAPPVDNLAAEIMPAELKETIVRLQHENKMLCVQELSYRQQQAELQGLLEESNRTKNQLEAQQRLSQQQISELKAQVEELQRALQEQGSKAEDSSLLQKKLEEHLEKLHEAHAELQKKKECLDELEPKVDSNTARKIDELQQSLKKKDEDMRAMEERYKRYMDKACTVIKKLDPKQQPHVVPLEIQALKNQLQEKDKKISHLETDFEKTKSQQEQEEKLIITAWYNMGLALHQRATEDRSSTPPTVQSFLAQQRLATSARRGHLSRAQPLLLRYIGADKPSQLS</sequence>